<accession>A4UHB4</accession>
<comment type="subcellular location">
    <subcellularLocation>
        <location evidence="2 10">Cytoplasm</location>
        <location evidence="2 10">Cytoskeleton</location>
    </subcellularLocation>
    <subcellularLocation>
        <location evidence="1">Nucleus</location>
    </subcellularLocation>
</comment>
<evidence type="ECO:0000256" key="1">
    <source>
        <dbReference type="ARBA" id="ARBA00004123"/>
    </source>
</evidence>
<evidence type="ECO:0000256" key="8">
    <source>
        <dbReference type="ARBA" id="ARBA00023212"/>
    </source>
</evidence>
<keyword evidence="4 10" id="KW-0963">Cytoplasm</keyword>
<evidence type="ECO:0000256" key="3">
    <source>
        <dbReference type="ARBA" id="ARBA00022448"/>
    </source>
</evidence>
<dbReference type="EMBL" id="EF133867">
    <property type="protein sequence ID" value="ABO47872.1"/>
    <property type="molecule type" value="mRNA"/>
</dbReference>
<evidence type="ECO:0000256" key="10">
    <source>
        <dbReference type="RuleBase" id="RU365010"/>
    </source>
</evidence>
<sequence>MSEGKEKKIQSTDTDENCEMRRDAFQQASVAMGKFENEKDISKHIKQFFDGKYGPNWHCVVGKGFATHATYEAKTHMFFYQPPLAILIYKMG</sequence>
<dbReference type="GO" id="GO:0005634">
    <property type="term" value="C:nucleus"/>
    <property type="evidence" value="ECO:0007669"/>
    <property type="project" value="UniProtKB-SubCell"/>
</dbReference>
<dbReference type="GO" id="GO:0045505">
    <property type="term" value="F:dynein intermediate chain binding"/>
    <property type="evidence" value="ECO:0007669"/>
    <property type="project" value="TreeGrafter"/>
</dbReference>
<keyword evidence="10" id="KW-0243">Dynein</keyword>
<evidence type="ECO:0000256" key="2">
    <source>
        <dbReference type="ARBA" id="ARBA00004245"/>
    </source>
</evidence>
<keyword evidence="3" id="KW-0813">Transport</keyword>
<dbReference type="Pfam" id="PF01221">
    <property type="entry name" value="Dynein_light"/>
    <property type="match status" value="1"/>
</dbReference>
<dbReference type="GO" id="GO:0051028">
    <property type="term" value="P:mRNA transport"/>
    <property type="evidence" value="ECO:0007669"/>
    <property type="project" value="UniProtKB-KW"/>
</dbReference>
<proteinExistence type="evidence at transcript level"/>
<evidence type="ECO:0000256" key="5">
    <source>
        <dbReference type="ARBA" id="ARBA00022701"/>
    </source>
</evidence>
<reference evidence="12" key="1">
    <citation type="journal article" date="2007" name="Proc. Natl. Acad. Sci. U.S.A.">
        <title>Spliced leader RNA trans-splicing in dinoflagellates.</title>
        <authorList>
            <person name="Zhang H."/>
            <person name="Hou Y."/>
            <person name="Miranda L."/>
            <person name="Campbell D.A."/>
            <person name="Sturm N.R."/>
            <person name="Gaasterland T."/>
            <person name="Lin S."/>
        </authorList>
    </citation>
    <scope>NUCLEOTIDE SEQUENCE</scope>
    <source>
        <strain evidence="12">GT-CA28</strain>
    </source>
</reference>
<dbReference type="PANTHER" id="PTHR11886:SF35">
    <property type="entry name" value="DYNEIN LIGHT CHAIN"/>
    <property type="match status" value="1"/>
</dbReference>
<dbReference type="SUPFAM" id="SSF54648">
    <property type="entry name" value="DLC"/>
    <property type="match status" value="1"/>
</dbReference>
<evidence type="ECO:0000256" key="6">
    <source>
        <dbReference type="ARBA" id="ARBA00022816"/>
    </source>
</evidence>
<organism evidence="12">
    <name type="scientific">Alexandrium fundyense</name>
    <name type="common">Dinoflagellate</name>
    <dbReference type="NCBI Taxonomy" id="2932"/>
    <lineage>
        <taxon>Eukaryota</taxon>
        <taxon>Sar</taxon>
        <taxon>Alveolata</taxon>
        <taxon>Dinophyceae</taxon>
        <taxon>Gonyaulacales</taxon>
        <taxon>Pyrocystaceae</taxon>
        <taxon>Alexandrium</taxon>
    </lineage>
</organism>
<feature type="region of interest" description="Disordered" evidence="11">
    <location>
        <begin position="1"/>
        <end position="20"/>
    </location>
</feature>
<feature type="compositionally biased region" description="Basic and acidic residues" evidence="11">
    <location>
        <begin position="1"/>
        <end position="10"/>
    </location>
</feature>
<dbReference type="GO" id="GO:0005874">
    <property type="term" value="C:microtubule"/>
    <property type="evidence" value="ECO:0007669"/>
    <property type="project" value="UniProtKB-KW"/>
</dbReference>
<keyword evidence="8 10" id="KW-0206">Cytoskeleton</keyword>
<dbReference type="InterPro" id="IPR037177">
    <property type="entry name" value="DLC_sf"/>
</dbReference>
<dbReference type="Gene3D" id="3.30.740.10">
    <property type="entry name" value="Protein Inhibitor Of Neuronal Nitric Oxide Synthase"/>
    <property type="match status" value="1"/>
</dbReference>
<evidence type="ECO:0000256" key="9">
    <source>
        <dbReference type="ARBA" id="ARBA00023242"/>
    </source>
</evidence>
<evidence type="ECO:0000313" key="12">
    <source>
        <dbReference type="EMBL" id="ABO47872.1"/>
    </source>
</evidence>
<protein>
    <recommendedName>
        <fullName evidence="10">Dynein light chain</fullName>
    </recommendedName>
</protein>
<dbReference type="GO" id="GO:0005868">
    <property type="term" value="C:cytoplasmic dynein complex"/>
    <property type="evidence" value="ECO:0007669"/>
    <property type="project" value="TreeGrafter"/>
</dbReference>
<evidence type="ECO:0000256" key="11">
    <source>
        <dbReference type="SAM" id="MobiDB-lite"/>
    </source>
</evidence>
<keyword evidence="7" id="KW-0653">Protein transport</keyword>
<keyword evidence="6" id="KW-0509">mRNA transport</keyword>
<dbReference type="FunFam" id="3.30.740.10:FF:000005">
    <property type="entry name" value="Dynein light chain"/>
    <property type="match status" value="1"/>
</dbReference>
<comment type="similarity">
    <text evidence="10">Belongs to the dynein light chain family.</text>
</comment>
<dbReference type="SMART" id="SM01375">
    <property type="entry name" value="Dynein_light"/>
    <property type="match status" value="1"/>
</dbReference>
<dbReference type="GO" id="GO:0015031">
    <property type="term" value="P:protein transport"/>
    <property type="evidence" value="ECO:0007669"/>
    <property type="project" value="UniProtKB-KW"/>
</dbReference>
<keyword evidence="10" id="KW-0505">Motor protein</keyword>
<dbReference type="PANTHER" id="PTHR11886">
    <property type="entry name" value="DYNEIN LIGHT CHAIN"/>
    <property type="match status" value="1"/>
</dbReference>
<dbReference type="InterPro" id="IPR001372">
    <property type="entry name" value="Dynein_light_chain_typ-1/2"/>
</dbReference>
<keyword evidence="5 10" id="KW-0493">Microtubule</keyword>
<dbReference type="GO" id="GO:0007017">
    <property type="term" value="P:microtubule-based process"/>
    <property type="evidence" value="ECO:0007669"/>
    <property type="project" value="InterPro"/>
</dbReference>
<dbReference type="AlphaFoldDB" id="A4UHB4"/>
<name>A4UHB4_ALEFU</name>
<evidence type="ECO:0000256" key="4">
    <source>
        <dbReference type="ARBA" id="ARBA00022490"/>
    </source>
</evidence>
<keyword evidence="9" id="KW-0539">Nucleus</keyword>
<evidence type="ECO:0000256" key="7">
    <source>
        <dbReference type="ARBA" id="ARBA00022927"/>
    </source>
</evidence>